<sequence length="322" mass="35959">MDAAFYIARASTCCFSSNKTSFKTVTHRRSNVNLKIKNFGVRINKKIYHDKNVRLQIRFHAFPKRSKKDMDIKCEMESSANDHFVTQKLVDPVASDDSGVGKDNRLSEAPFQPDLDNGIDSGGSFDDGRNGSFPPKGGGGGGGDDGRDEEVDPETAEYGPILKFEEIMRETKARDIQLPSDMLEAAKSIGIRKIFLENYMNLQGSGLLGFGIRTCSLFRNRMLADRSFLFKLGIEIAIDSCCATFAEIQKRGKDFWNEFELYAADLFVGIAVDIALVSMLAPYARISKPSTSKGIFSRMGRAYSALPSRYIQDFLCVYAFMR</sequence>
<keyword evidence="8" id="KW-0472">Membrane</keyword>
<organism evidence="10 11">
    <name type="scientific">Zostera marina</name>
    <name type="common">Eelgrass</name>
    <dbReference type="NCBI Taxonomy" id="29655"/>
    <lineage>
        <taxon>Eukaryota</taxon>
        <taxon>Viridiplantae</taxon>
        <taxon>Streptophyta</taxon>
        <taxon>Embryophyta</taxon>
        <taxon>Tracheophyta</taxon>
        <taxon>Spermatophyta</taxon>
        <taxon>Magnoliopsida</taxon>
        <taxon>Liliopsida</taxon>
        <taxon>Zosteraceae</taxon>
        <taxon>Zostera</taxon>
    </lineage>
</organism>
<dbReference type="AlphaFoldDB" id="A0A0K9PX50"/>
<dbReference type="EMBL" id="LFYR01000574">
    <property type="protein sequence ID" value="KMZ73514.1"/>
    <property type="molecule type" value="Genomic_DNA"/>
</dbReference>
<evidence type="ECO:0000313" key="11">
    <source>
        <dbReference type="Proteomes" id="UP000036987"/>
    </source>
</evidence>
<evidence type="ECO:0000256" key="5">
    <source>
        <dbReference type="ARBA" id="ARBA00022692"/>
    </source>
</evidence>
<evidence type="ECO:0000256" key="7">
    <source>
        <dbReference type="ARBA" id="ARBA00022989"/>
    </source>
</evidence>
<keyword evidence="5" id="KW-0812">Transmembrane</keyword>
<evidence type="ECO:0000256" key="1">
    <source>
        <dbReference type="ARBA" id="ARBA00004508"/>
    </source>
</evidence>
<dbReference type="STRING" id="29655.A0A0K9PX50"/>
<dbReference type="PANTHER" id="PTHR31038:SF10">
    <property type="entry name" value="OS04G0524400 PROTEIN"/>
    <property type="match status" value="1"/>
</dbReference>
<keyword evidence="7" id="KW-1133">Transmembrane helix</keyword>
<evidence type="ECO:0000256" key="9">
    <source>
        <dbReference type="SAM" id="MobiDB-lite"/>
    </source>
</evidence>
<keyword evidence="3" id="KW-0150">Chloroplast</keyword>
<gene>
    <name evidence="10" type="ORF">ZOSMA_147G00260</name>
</gene>
<dbReference type="GO" id="GO:0031969">
    <property type="term" value="C:chloroplast membrane"/>
    <property type="evidence" value="ECO:0007669"/>
    <property type="project" value="UniProtKB-SubCell"/>
</dbReference>
<comment type="similarity">
    <text evidence="2">Belongs to the RETICULATA family.</text>
</comment>
<evidence type="ECO:0000256" key="6">
    <source>
        <dbReference type="ARBA" id="ARBA00022946"/>
    </source>
</evidence>
<evidence type="ECO:0000256" key="8">
    <source>
        <dbReference type="ARBA" id="ARBA00023136"/>
    </source>
</evidence>
<dbReference type="Pfam" id="PF11891">
    <property type="entry name" value="RETICULATA-like"/>
    <property type="match status" value="1"/>
</dbReference>
<keyword evidence="6" id="KW-0809">Transit peptide</keyword>
<dbReference type="OrthoDB" id="785385at2759"/>
<evidence type="ECO:0000256" key="3">
    <source>
        <dbReference type="ARBA" id="ARBA00022528"/>
    </source>
</evidence>
<dbReference type="PANTHER" id="PTHR31038">
    <property type="entry name" value="EXPRESSED PROTEIN-RELATED"/>
    <property type="match status" value="1"/>
</dbReference>
<comment type="subcellular location">
    <subcellularLocation>
        <location evidence="1">Plastid</location>
        <location evidence="1">Chloroplast membrane</location>
        <topology evidence="1">Multi-pass membrane protein</topology>
    </subcellularLocation>
</comment>
<name>A0A0K9PX50_ZOSMR</name>
<comment type="caution">
    <text evidence="10">The sequence shown here is derived from an EMBL/GenBank/DDBJ whole genome shotgun (WGS) entry which is preliminary data.</text>
</comment>
<protein>
    <submittedName>
        <fullName evidence="10">Uncharacterized protein</fullName>
    </submittedName>
</protein>
<dbReference type="Proteomes" id="UP000036987">
    <property type="component" value="Unassembled WGS sequence"/>
</dbReference>
<evidence type="ECO:0000256" key="2">
    <source>
        <dbReference type="ARBA" id="ARBA00010793"/>
    </source>
</evidence>
<dbReference type="InterPro" id="IPR021825">
    <property type="entry name" value="RETICULATA-related"/>
</dbReference>
<accession>A0A0K9PX50</accession>
<reference evidence="11" key="1">
    <citation type="journal article" date="2016" name="Nature">
        <title>The genome of the seagrass Zostera marina reveals angiosperm adaptation to the sea.</title>
        <authorList>
            <person name="Olsen J.L."/>
            <person name="Rouze P."/>
            <person name="Verhelst B."/>
            <person name="Lin Y.-C."/>
            <person name="Bayer T."/>
            <person name="Collen J."/>
            <person name="Dattolo E."/>
            <person name="De Paoli E."/>
            <person name="Dittami S."/>
            <person name="Maumus F."/>
            <person name="Michel G."/>
            <person name="Kersting A."/>
            <person name="Lauritano C."/>
            <person name="Lohaus R."/>
            <person name="Toepel M."/>
            <person name="Tonon T."/>
            <person name="Vanneste K."/>
            <person name="Amirebrahimi M."/>
            <person name="Brakel J."/>
            <person name="Bostroem C."/>
            <person name="Chovatia M."/>
            <person name="Grimwood J."/>
            <person name="Jenkins J.W."/>
            <person name="Jueterbock A."/>
            <person name="Mraz A."/>
            <person name="Stam W.T."/>
            <person name="Tice H."/>
            <person name="Bornberg-Bauer E."/>
            <person name="Green P.J."/>
            <person name="Pearson G.A."/>
            <person name="Procaccini G."/>
            <person name="Duarte C.M."/>
            <person name="Schmutz J."/>
            <person name="Reusch T.B.H."/>
            <person name="Van de Peer Y."/>
        </authorList>
    </citation>
    <scope>NUCLEOTIDE SEQUENCE [LARGE SCALE GENOMIC DNA]</scope>
    <source>
        <strain evidence="11">cv. Finnish</strain>
    </source>
</reference>
<keyword evidence="11" id="KW-1185">Reference proteome</keyword>
<keyword evidence="4" id="KW-0934">Plastid</keyword>
<feature type="region of interest" description="Disordered" evidence="9">
    <location>
        <begin position="93"/>
        <end position="154"/>
    </location>
</feature>
<evidence type="ECO:0000256" key="4">
    <source>
        <dbReference type="ARBA" id="ARBA00022640"/>
    </source>
</evidence>
<proteinExistence type="inferred from homology"/>
<evidence type="ECO:0000313" key="10">
    <source>
        <dbReference type="EMBL" id="KMZ73514.1"/>
    </source>
</evidence>